<dbReference type="InterPro" id="IPR012337">
    <property type="entry name" value="RNaseH-like_sf"/>
</dbReference>
<dbReference type="SUPFAM" id="SSF53098">
    <property type="entry name" value="Ribonuclease H-like"/>
    <property type="match status" value="1"/>
</dbReference>
<accession>A0A804HMZ5</accession>
<keyword evidence="2" id="KW-1185">Reference proteome</keyword>
<reference evidence="1" key="1">
    <citation type="submission" date="2021-05" db="UniProtKB">
        <authorList>
            <consortium name="EnsemblPlants"/>
        </authorList>
    </citation>
    <scope>IDENTIFICATION</scope>
    <source>
        <strain evidence="1">subsp. malaccensis</strain>
    </source>
</reference>
<dbReference type="OMA" id="MATIWKG"/>
<dbReference type="EnsemblPlants" id="Ma00_t03520.1">
    <property type="protein sequence ID" value="Ma00_p03520.1"/>
    <property type="gene ID" value="Ma00_g03520"/>
</dbReference>
<sequence>WETTIEIIKGVEPLYIVLYKVDMDKRPQMSYLKYMLISAREKVRRAFKDDFKADQYVRIIDHNKKIILIKLCLVAYYLNPAIQYRYALRTQNDFLTILRNVIFRLLPNTTNATDDLMEGRLFRETVGSFSDVVAVSYRYTMDPVMATIWKGCTIFKPYLRKVTVRVLSQTTSSGCERNWSTFALIHTKVHNKLSYRRLEKLVYVYYNMRLRLRCAELDKEPEESYIDLIDLQFYNEDSEPMLD</sequence>
<dbReference type="Proteomes" id="UP000012960">
    <property type="component" value="Unplaced"/>
</dbReference>
<proteinExistence type="predicted"/>
<evidence type="ECO:0000313" key="1">
    <source>
        <dbReference type="EnsemblPlants" id="Ma00_p03520.1"/>
    </source>
</evidence>
<dbReference type="Gramene" id="Ma00_t03520.1">
    <property type="protein sequence ID" value="Ma00_p03520.1"/>
    <property type="gene ID" value="Ma00_g03520"/>
</dbReference>
<evidence type="ECO:0000313" key="2">
    <source>
        <dbReference type="Proteomes" id="UP000012960"/>
    </source>
</evidence>
<dbReference type="InParanoid" id="A0A804HMZ5"/>
<name>A0A804HMZ5_MUSAM</name>
<evidence type="ECO:0008006" key="3">
    <source>
        <dbReference type="Google" id="ProtNLM"/>
    </source>
</evidence>
<organism evidence="1 2">
    <name type="scientific">Musa acuminata subsp. malaccensis</name>
    <name type="common">Wild banana</name>
    <name type="synonym">Musa malaccensis</name>
    <dbReference type="NCBI Taxonomy" id="214687"/>
    <lineage>
        <taxon>Eukaryota</taxon>
        <taxon>Viridiplantae</taxon>
        <taxon>Streptophyta</taxon>
        <taxon>Embryophyta</taxon>
        <taxon>Tracheophyta</taxon>
        <taxon>Spermatophyta</taxon>
        <taxon>Magnoliopsida</taxon>
        <taxon>Liliopsida</taxon>
        <taxon>Zingiberales</taxon>
        <taxon>Musaceae</taxon>
        <taxon>Musa</taxon>
    </lineage>
</organism>
<dbReference type="AlphaFoldDB" id="A0A804HMZ5"/>
<protein>
    <recommendedName>
        <fullName evidence="3">HAT C-terminal dimerisation domain-containing protein</fullName>
    </recommendedName>
</protein>